<feature type="chain" id="PRO_5014986451" description="SH3b domain-containing protein" evidence="4">
    <location>
        <begin position="30"/>
        <end position="854"/>
    </location>
</feature>
<accession>A0A2M7D8P7</accession>
<feature type="domain" description="SH3b" evidence="5">
    <location>
        <begin position="786"/>
        <end position="854"/>
    </location>
</feature>
<feature type="coiled-coil region" evidence="1">
    <location>
        <begin position="614"/>
        <end position="641"/>
    </location>
</feature>
<dbReference type="InterPro" id="IPR003646">
    <property type="entry name" value="SH3-like_bac-type"/>
</dbReference>
<dbReference type="EMBL" id="PEUA01000001">
    <property type="protein sequence ID" value="PIV43804.1"/>
    <property type="molecule type" value="Genomic_DNA"/>
</dbReference>
<feature type="region of interest" description="Disordered" evidence="2">
    <location>
        <begin position="755"/>
        <end position="782"/>
    </location>
</feature>
<sequence>MKTARIALRKVIIGTLLAAALAFPKAAWAAAGAKVTCNAGDPCSIGEFLYDDSYAPIDSASCVINSLYPDASTFLNIGVSSPASVGWYSHSFTAPTTTGYYRTQICCTSGEDYLCLDKSFDVATAAATIASTDEIAEAVWGYSTRTMSGFGNLTADIWGYSSRTMSGFGNLISDLWGHSSRTLTGTQATNITSVTNNVASIEKTVTEIQTQLEQVVNKPVIQNYLENVPDLGAKINETKTTADMLFMNNQYVISQAGLLQLKWKTLSESELLENIAGLNSVLGEETDGSSTGSIFGQIAWLKNSWTWPLVEEVFDQTKAVKAALASVETKLGEEGKSTSAKKELKNLNYYLATLEKLIGDSTNLSGQKTLFGKLRETRELAEVFDSRETEVNELLANWKSNENKETQNKIDTLFKKVIAVNRISQASAAFSPKGGGSSLEKQLKNRLLGLRALITANRLLLAMGANTPFANTWLEEGSMVFKSLVTNPSKIISQKVTLKYYLPAEVKKENIIETDEGLTVSFDSEKSQYYVEGEFNLRPGETQTVAVKVADIWVISDDEVNGLRKQAEELSRPLEKTSYFAQGVTLKSDIDVSLDKILVLQEGKVTPEEKIRAYREAQIELNAAKAKMDKLKELVTQAGSAGNFLGFVGGSQTMAVWGLIIILLAGFVFLAIYMRIIMNNNHYQNSKTHEEENKTGEKEAGKSSSPLKIKAGQVIKMAAVFLVFGALTAVVSGIIVRKITLSSLPAEKQVFAQSDLPVETENQQTPEVEDLSVEEPKDEEKKEEWIKISVPSGGVINIRESPDLSSRILTQLTSSQEAEKLEITNEWVKVSLPDEDDPQEPLVGWVSDSFVSSE</sequence>
<evidence type="ECO:0000256" key="4">
    <source>
        <dbReference type="SAM" id="SignalP"/>
    </source>
</evidence>
<reference evidence="7" key="1">
    <citation type="submission" date="2017-09" db="EMBL/GenBank/DDBJ databases">
        <title>Depth-based differentiation of microbial function through sediment-hosted aquifers and enrichment of novel symbionts in the deep terrestrial subsurface.</title>
        <authorList>
            <person name="Probst A.J."/>
            <person name="Ladd B."/>
            <person name="Jarett J.K."/>
            <person name="Geller-Mcgrath D.E."/>
            <person name="Sieber C.M.K."/>
            <person name="Emerson J.B."/>
            <person name="Anantharaman K."/>
            <person name="Thomas B.C."/>
            <person name="Malmstrom R."/>
            <person name="Stieglmeier M."/>
            <person name="Klingl A."/>
            <person name="Woyke T."/>
            <person name="Ryan C.M."/>
            <person name="Banfield J.F."/>
        </authorList>
    </citation>
    <scope>NUCLEOTIDE SEQUENCE [LARGE SCALE GENOMIC DNA]</scope>
</reference>
<keyword evidence="4" id="KW-0732">Signal</keyword>
<keyword evidence="3" id="KW-0472">Membrane</keyword>
<dbReference type="Gene3D" id="2.30.30.40">
    <property type="entry name" value="SH3 Domains"/>
    <property type="match status" value="1"/>
</dbReference>
<evidence type="ECO:0000259" key="5">
    <source>
        <dbReference type="PROSITE" id="PS51781"/>
    </source>
</evidence>
<feature type="transmembrane region" description="Helical" evidence="3">
    <location>
        <begin position="654"/>
        <end position="674"/>
    </location>
</feature>
<evidence type="ECO:0000313" key="6">
    <source>
        <dbReference type="EMBL" id="PIV43804.1"/>
    </source>
</evidence>
<name>A0A2M7D8P7_9BACT</name>
<dbReference type="Pfam" id="PF08239">
    <property type="entry name" value="SH3_3"/>
    <property type="match status" value="1"/>
</dbReference>
<organism evidence="6 7">
    <name type="scientific">Candidatus Nealsonbacteria bacterium CG02_land_8_20_14_3_00_40_11</name>
    <dbReference type="NCBI Taxonomy" id="1974700"/>
    <lineage>
        <taxon>Bacteria</taxon>
        <taxon>Candidatus Nealsoniibacteriota</taxon>
    </lineage>
</organism>
<feature type="region of interest" description="Disordered" evidence="2">
    <location>
        <begin position="832"/>
        <end position="854"/>
    </location>
</feature>
<evidence type="ECO:0000256" key="3">
    <source>
        <dbReference type="SAM" id="Phobius"/>
    </source>
</evidence>
<evidence type="ECO:0000256" key="2">
    <source>
        <dbReference type="SAM" id="MobiDB-lite"/>
    </source>
</evidence>
<feature type="transmembrane region" description="Helical" evidence="3">
    <location>
        <begin position="714"/>
        <end position="736"/>
    </location>
</feature>
<keyword evidence="1" id="KW-0175">Coiled coil</keyword>
<dbReference type="AlphaFoldDB" id="A0A2M7D8P7"/>
<evidence type="ECO:0000313" key="7">
    <source>
        <dbReference type="Proteomes" id="UP000230304"/>
    </source>
</evidence>
<feature type="signal peptide" evidence="4">
    <location>
        <begin position="1"/>
        <end position="29"/>
    </location>
</feature>
<dbReference type="Proteomes" id="UP000230304">
    <property type="component" value="Unassembled WGS sequence"/>
</dbReference>
<keyword evidence="3" id="KW-1133">Transmembrane helix</keyword>
<keyword evidence="3" id="KW-0812">Transmembrane</keyword>
<evidence type="ECO:0000256" key="1">
    <source>
        <dbReference type="SAM" id="Coils"/>
    </source>
</evidence>
<proteinExistence type="predicted"/>
<comment type="caution">
    <text evidence="6">The sequence shown here is derived from an EMBL/GenBank/DDBJ whole genome shotgun (WGS) entry which is preliminary data.</text>
</comment>
<gene>
    <name evidence="6" type="ORF">COS26_00010</name>
</gene>
<dbReference type="PROSITE" id="PS51781">
    <property type="entry name" value="SH3B"/>
    <property type="match status" value="1"/>
</dbReference>
<protein>
    <recommendedName>
        <fullName evidence="5">SH3b domain-containing protein</fullName>
    </recommendedName>
</protein>